<feature type="transmembrane region" description="Helical" evidence="1">
    <location>
        <begin position="241"/>
        <end position="266"/>
    </location>
</feature>
<name>A0A1I0FFI2_9FIRM</name>
<feature type="transmembrane region" description="Helical" evidence="1">
    <location>
        <begin position="7"/>
        <end position="26"/>
    </location>
</feature>
<keyword evidence="1" id="KW-0472">Membrane</keyword>
<feature type="transmembrane region" description="Helical" evidence="1">
    <location>
        <begin position="524"/>
        <end position="543"/>
    </location>
</feature>
<evidence type="ECO:0000313" key="2">
    <source>
        <dbReference type="EMBL" id="SET56142.1"/>
    </source>
</evidence>
<evidence type="ECO:0008006" key="4">
    <source>
        <dbReference type="Google" id="ProtNLM"/>
    </source>
</evidence>
<dbReference type="RefSeq" id="WP_092478800.1">
    <property type="nucleotide sequence ID" value="NZ_FOHN01000030.1"/>
</dbReference>
<evidence type="ECO:0000256" key="1">
    <source>
        <dbReference type="SAM" id="Phobius"/>
    </source>
</evidence>
<keyword evidence="1" id="KW-1133">Transmembrane helix</keyword>
<feature type="transmembrane region" description="Helical" evidence="1">
    <location>
        <begin position="170"/>
        <end position="192"/>
    </location>
</feature>
<dbReference type="Proteomes" id="UP000199800">
    <property type="component" value="Unassembled WGS sequence"/>
</dbReference>
<feature type="transmembrane region" description="Helical" evidence="1">
    <location>
        <begin position="287"/>
        <end position="315"/>
    </location>
</feature>
<accession>A0A1I0FFI2</accession>
<dbReference type="EMBL" id="FOHN01000030">
    <property type="protein sequence ID" value="SET56142.1"/>
    <property type="molecule type" value="Genomic_DNA"/>
</dbReference>
<evidence type="ECO:0000313" key="3">
    <source>
        <dbReference type="Proteomes" id="UP000199800"/>
    </source>
</evidence>
<reference evidence="2 3" key="1">
    <citation type="submission" date="2016-10" db="EMBL/GenBank/DDBJ databases">
        <authorList>
            <person name="de Groot N.N."/>
        </authorList>
    </citation>
    <scope>NUCLEOTIDE SEQUENCE [LARGE SCALE GENOMIC DNA]</scope>
    <source>
        <strain evidence="2 3">DSM 1801</strain>
    </source>
</reference>
<keyword evidence="1" id="KW-0812">Transmembrane</keyword>
<feature type="transmembrane region" description="Helical" evidence="1">
    <location>
        <begin position="603"/>
        <end position="624"/>
    </location>
</feature>
<dbReference type="AlphaFoldDB" id="A0A1I0FFI2"/>
<dbReference type="OrthoDB" id="2824371at2"/>
<feature type="transmembrane region" description="Helical" evidence="1">
    <location>
        <begin position="213"/>
        <end position="235"/>
    </location>
</feature>
<dbReference type="STRING" id="29364.SAMN04487772_13028"/>
<keyword evidence="3" id="KW-1185">Reference proteome</keyword>
<protein>
    <recommendedName>
        <fullName evidence="4">Bacteriocin-associated integral membrane (Putative immunity) protein</fullName>
    </recommendedName>
</protein>
<feature type="transmembrane region" description="Helical" evidence="1">
    <location>
        <begin position="575"/>
        <end position="597"/>
    </location>
</feature>
<proteinExistence type="predicted"/>
<gene>
    <name evidence="2" type="ORF">SAMN04487772_13028</name>
</gene>
<organism evidence="2 3">
    <name type="scientific">[Clostridium] polysaccharolyticum</name>
    <dbReference type="NCBI Taxonomy" id="29364"/>
    <lineage>
        <taxon>Bacteria</taxon>
        <taxon>Bacillati</taxon>
        <taxon>Bacillota</taxon>
        <taxon>Clostridia</taxon>
        <taxon>Lachnospirales</taxon>
        <taxon>Lachnospiraceae</taxon>
    </lineage>
</organism>
<sequence>MKKIKYISSILIIAFIFLFIGDMYVWNIDYFETEYITTTMYQPLNKSKKEMFGEIEKTAKKNNCFVFTVVRNIDTVYSETVTVYGMDGVKEAVSKKSSIQTGKYRSAILGDVEVKMASFLEIPEKCDVEFFYFIGKLEDARACKRELVDIYGGSVPKIGYVSFHAIRNVMIIWAIGILFILLLTLFETTLLKKEMIIRFLYGESLSNLVLKRIICDIVACIGYSAFLFIILKYGLQIHVDYHIKISIISIISFCLLNSLVYLRILFANYKSALSMGKSDKNILKFSYAFKIGTIIVVSIMMSVGIEMIASGYGYWCQKDFFEQYKDYSYVSVAAKDGTMETTEKLMLELLAKKNKERKAFFSVYLDNGFFSRRPCIMCNESSLPYMQEHIKLLKGLKFNKKVYFIVPEIKKEMAVEELKMLSEMYKKQKADYEVITYKDTIDIMGISNQGKIVTQYYKKPNLILDMTGTFNYFNGIYMTQACMFKFNDAEWKEYLNQNDISEELTFITNVYSNYKHILKSYQRILFLGSVLLFILLIIEIIVVRTVIYYECTINSVELAIRTTLGETILEKYQRLFLSTFISLLLSGISCFIIASKLSQISPYYILTGFLILGLAELGILLGFVRRIEKASVQRILKGNMSL</sequence>